<dbReference type="AlphaFoldDB" id="A0A3S4ZM71"/>
<sequence length="136" mass="15442">RYEKARVGCDSSHEIHSKWQLNKQSRNCDSEWILIPPNHQTRAELVITEDEYDGCFRVESIIEGSVVVNLRSKKDGSIVCPIFIGNMSEVLTPEHGFQPVPESPGAVIFVNEGRCLCNFGISQHVEMHQTPIHRKE</sequence>
<gene>
    <name evidence="1" type="ORF">PXEA_LOCUS239</name>
</gene>
<dbReference type="Proteomes" id="UP000784294">
    <property type="component" value="Unassembled WGS sequence"/>
</dbReference>
<dbReference type="EMBL" id="CAAALY010000418">
    <property type="protein sequence ID" value="VEL06799.1"/>
    <property type="molecule type" value="Genomic_DNA"/>
</dbReference>
<accession>A0A3S4ZM71</accession>
<feature type="non-terminal residue" evidence="1">
    <location>
        <position position="136"/>
    </location>
</feature>
<evidence type="ECO:0000313" key="2">
    <source>
        <dbReference type="Proteomes" id="UP000784294"/>
    </source>
</evidence>
<dbReference type="OrthoDB" id="5819442at2759"/>
<organism evidence="1 2">
    <name type="scientific">Protopolystoma xenopodis</name>
    <dbReference type="NCBI Taxonomy" id="117903"/>
    <lineage>
        <taxon>Eukaryota</taxon>
        <taxon>Metazoa</taxon>
        <taxon>Spiralia</taxon>
        <taxon>Lophotrochozoa</taxon>
        <taxon>Platyhelminthes</taxon>
        <taxon>Monogenea</taxon>
        <taxon>Polyopisthocotylea</taxon>
        <taxon>Polystomatidea</taxon>
        <taxon>Polystomatidae</taxon>
        <taxon>Protopolystoma</taxon>
    </lineage>
</organism>
<protein>
    <submittedName>
        <fullName evidence="1">Uncharacterized protein</fullName>
    </submittedName>
</protein>
<evidence type="ECO:0000313" key="1">
    <source>
        <dbReference type="EMBL" id="VEL06799.1"/>
    </source>
</evidence>
<proteinExistence type="predicted"/>
<name>A0A3S4ZM71_9PLAT</name>
<keyword evidence="2" id="KW-1185">Reference proteome</keyword>
<comment type="caution">
    <text evidence="1">The sequence shown here is derived from an EMBL/GenBank/DDBJ whole genome shotgun (WGS) entry which is preliminary data.</text>
</comment>
<reference evidence="1" key="1">
    <citation type="submission" date="2018-11" db="EMBL/GenBank/DDBJ databases">
        <authorList>
            <consortium name="Pathogen Informatics"/>
        </authorList>
    </citation>
    <scope>NUCLEOTIDE SEQUENCE</scope>
</reference>
<dbReference type="SUPFAM" id="SSF56973">
    <property type="entry name" value="Aerolisin/ETX pore-forming domain"/>
    <property type="match status" value="1"/>
</dbReference>